<feature type="transmembrane region" description="Helical" evidence="2">
    <location>
        <begin position="1177"/>
        <end position="1197"/>
    </location>
</feature>
<dbReference type="InterPro" id="IPR021798">
    <property type="entry name" value="AftD_N"/>
</dbReference>
<dbReference type="EMBL" id="BKBA01000009">
    <property type="protein sequence ID" value="GEQ14394.1"/>
    <property type="molecule type" value="Genomic_DNA"/>
</dbReference>
<protein>
    <submittedName>
        <fullName evidence="4">Coagulation factor 5/8 type</fullName>
    </submittedName>
</protein>
<feature type="transmembrane region" description="Helical" evidence="2">
    <location>
        <begin position="193"/>
        <end position="213"/>
    </location>
</feature>
<dbReference type="Gene3D" id="2.60.120.260">
    <property type="entry name" value="Galactose-binding domain-like"/>
    <property type="match status" value="2"/>
</dbReference>
<evidence type="ECO:0000259" key="3">
    <source>
        <dbReference type="PROSITE" id="PS50022"/>
    </source>
</evidence>
<dbReference type="InterPro" id="IPR008979">
    <property type="entry name" value="Galactose-bd-like_sf"/>
</dbReference>
<feature type="region of interest" description="Disordered" evidence="1">
    <location>
        <begin position="1201"/>
        <end position="1220"/>
    </location>
</feature>
<keyword evidence="2" id="KW-1133">Transmembrane helix</keyword>
<keyword evidence="5" id="KW-1185">Reference proteome</keyword>
<accession>A0A512T2J5</accession>
<reference evidence="4 5" key="1">
    <citation type="submission" date="2019-07" db="EMBL/GenBank/DDBJ databases">
        <title>Whole genome shotgun sequence of Knoellia locipacati NBRC 109775.</title>
        <authorList>
            <person name="Hosoyama A."/>
            <person name="Uohara A."/>
            <person name="Ohji S."/>
            <person name="Ichikawa N."/>
        </authorList>
    </citation>
    <scope>NUCLEOTIDE SEQUENCE [LARGE SCALE GENOMIC DNA]</scope>
    <source>
        <strain evidence="4 5">NBRC 109775</strain>
    </source>
</reference>
<feature type="transmembrane region" description="Helical" evidence="2">
    <location>
        <begin position="72"/>
        <end position="92"/>
    </location>
</feature>
<comment type="caution">
    <text evidence="4">The sequence shown here is derived from an EMBL/GenBank/DDBJ whole genome shotgun (WGS) entry which is preliminary data.</text>
</comment>
<feature type="transmembrane region" description="Helical" evidence="2">
    <location>
        <begin position="373"/>
        <end position="395"/>
    </location>
</feature>
<dbReference type="SUPFAM" id="SSF49785">
    <property type="entry name" value="Galactose-binding domain-like"/>
    <property type="match status" value="2"/>
</dbReference>
<evidence type="ECO:0000256" key="2">
    <source>
        <dbReference type="SAM" id="Phobius"/>
    </source>
</evidence>
<sequence length="1326" mass="138312">MAWSVTPGRIAEDTKNDLYVDAWGFLARSLHLWDPQVTWGGLSNQGYGYLFPMGPFFALGSEVAPVWVVQRVWWSLLLTAGFLGTAGLLRALGVGTPRTRIVGALAYVLAPRVVSSIAGLSAEIQPQLLAPLVLWPLVAASRGRLSAGRAAGLSGLAALCCGGVNATATLCALVPAGLWLVTRHRWWRSRLTWSWAAAVVAATAWWLGPLLVMSRYAPPFLDWIENARAVMRPVGMLDVVRGTTHWLGHIVTPGGAWWPAGNELVTSRSLIVLTSVVAALGLSGLALARVPERRWLWTSLLVGGVLLTIAHSGPLSSPLVGAAQSALDGPLAPLRNIHKVDLLVRLPLVVGLTHLLGRIAVGRPRLEWHRTVALGAAALAVVGAAAPGFTGAVAVRGTFERMPQQWVDAGRWLDAHRAEGQALVVPAANFGEYQWGRTIDEPLRPLTHASYAVRDAVPFAPAGTIRLLDEIERRLQTGRSLDAGAEVLARAGVRHLVVRNDLATNESGQPPVAFARSAVRATPGVTLAQGFGPSFVDATGERVFPVEIYDLDTRPAERLELWAAADVLGGSGASEDLVRLADAGLLTGPVVFDGDRSSALTPARRVDTDGMRTRERWFGAPRGQDLTNTLSAAAGRDAPDYLPWQDRTLRSSVTYEGIAGVSASSSIAEDLGFSGLRPARRPYAAVDGDPATAWAAMWDEHPRLTVDLTTGTTFDHVTLTGLGADPSLGASVSRPTRVRVTADGAAVTASLGEGPTRVDLPAGAHRRLQVEILDTADDTPGRVITGLAEVEIPGVSATEVVRLPPPDTGEASTEAIVFGAGLAGRDGCTTSAREFTCLSGQSTDPEQTGALVRDVPGTHPGRWGVTGTLARTGAAAPPQLTRAPGVTVTTSSVRTDAPQAGPDAIVDGDDRTAWSPAFDDETPEVTLDLGRDVTVSTLRFQARRDWAERAAPAVVVDVGGKEYTRRIQPNGVVEIPPTTGSRLELAFVRVPGAERAALSNAALELEAIDLAGVTFAPPQQRVDAPCGAGPRLVVDGRVVPTRASLTRDQLLGEGAGSWSACEPVSFGPGESHRVEVGTWLGLTAGSAVLRAETSSASAVAGAAALSARQDGSTWRADVPASDVGRLVVMDQNSNAGWQASVGERPLQPQVVDGRRQGFVVPAGTAGELTVTYGPDRAYRVALLVGLLLATALVALCVRTSGTPSRSAPETALPAAGPDRHDAVTGRRSWAAVLGATGVGALVAGPAGAAAALTGALLARTLGPRMHGALRPLLVGAGVVACAVAQAVLSPGSLGPALLEGALRVVLVALVALAALTPVGEQPRREA</sequence>
<dbReference type="Pfam" id="PF11847">
    <property type="entry name" value="GT-C_AftD"/>
    <property type="match status" value="1"/>
</dbReference>
<keyword evidence="2" id="KW-0812">Transmembrane</keyword>
<feature type="transmembrane region" description="Helical" evidence="2">
    <location>
        <begin position="269"/>
        <end position="288"/>
    </location>
</feature>
<dbReference type="Pfam" id="PF24607">
    <property type="entry name" value="CBM_AftD"/>
    <property type="match status" value="1"/>
</dbReference>
<feature type="transmembrane region" description="Helical" evidence="2">
    <location>
        <begin position="342"/>
        <end position="361"/>
    </location>
</feature>
<evidence type="ECO:0000313" key="5">
    <source>
        <dbReference type="Proteomes" id="UP000321793"/>
    </source>
</evidence>
<dbReference type="OrthoDB" id="5242711at2"/>
<evidence type="ECO:0000313" key="4">
    <source>
        <dbReference type="EMBL" id="GEQ14394.1"/>
    </source>
</evidence>
<feature type="transmembrane region" description="Helical" evidence="2">
    <location>
        <begin position="295"/>
        <end position="313"/>
    </location>
</feature>
<evidence type="ECO:0000256" key="1">
    <source>
        <dbReference type="SAM" id="MobiDB-lite"/>
    </source>
</evidence>
<dbReference type="InterPro" id="IPR000421">
    <property type="entry name" value="FA58C"/>
</dbReference>
<dbReference type="RefSeq" id="WP_147065506.1">
    <property type="nucleotide sequence ID" value="NZ_BAABDN010000002.1"/>
</dbReference>
<feature type="transmembrane region" description="Helical" evidence="2">
    <location>
        <begin position="1268"/>
        <end position="1288"/>
    </location>
</feature>
<dbReference type="InterPro" id="IPR056997">
    <property type="entry name" value="CBM_AftD"/>
</dbReference>
<proteinExistence type="predicted"/>
<feature type="domain" description="F5/8 type C" evidence="3">
    <location>
        <begin position="875"/>
        <end position="945"/>
    </location>
</feature>
<organism evidence="4 5">
    <name type="scientific">Knoellia locipacati</name>
    <dbReference type="NCBI Taxonomy" id="882824"/>
    <lineage>
        <taxon>Bacteria</taxon>
        <taxon>Bacillati</taxon>
        <taxon>Actinomycetota</taxon>
        <taxon>Actinomycetes</taxon>
        <taxon>Micrococcales</taxon>
        <taxon>Intrasporangiaceae</taxon>
        <taxon>Knoellia</taxon>
    </lineage>
</organism>
<name>A0A512T2J5_9MICO</name>
<feature type="transmembrane region" description="Helical" evidence="2">
    <location>
        <begin position="1300"/>
        <end position="1318"/>
    </location>
</feature>
<dbReference type="PROSITE" id="PS50022">
    <property type="entry name" value="FA58C_3"/>
    <property type="match status" value="1"/>
</dbReference>
<dbReference type="Proteomes" id="UP000321793">
    <property type="component" value="Unassembled WGS sequence"/>
</dbReference>
<dbReference type="Pfam" id="PF00754">
    <property type="entry name" value="F5_F8_type_C"/>
    <property type="match status" value="1"/>
</dbReference>
<gene>
    <name evidence="4" type="ORF">KLO01_24410</name>
</gene>
<feature type="transmembrane region" description="Helical" evidence="2">
    <location>
        <begin position="156"/>
        <end position="181"/>
    </location>
</feature>
<feature type="transmembrane region" description="Helical" evidence="2">
    <location>
        <begin position="104"/>
        <end position="122"/>
    </location>
</feature>
<dbReference type="GO" id="GO:0016740">
    <property type="term" value="F:transferase activity"/>
    <property type="evidence" value="ECO:0007669"/>
    <property type="project" value="InterPro"/>
</dbReference>
<keyword evidence="2" id="KW-0472">Membrane</keyword>